<keyword evidence="1" id="KW-0812">Transmembrane</keyword>
<dbReference type="InterPro" id="IPR012373">
    <property type="entry name" value="Ferrdict_sens_TM"/>
</dbReference>
<dbReference type="Gene3D" id="2.60.120.200">
    <property type="match status" value="1"/>
</dbReference>
<dbReference type="OrthoDB" id="258532at2"/>
<organism evidence="3 4">
    <name type="scientific">Rubritalea squalenifaciens DSM 18772</name>
    <dbReference type="NCBI Taxonomy" id="1123071"/>
    <lineage>
        <taxon>Bacteria</taxon>
        <taxon>Pseudomonadati</taxon>
        <taxon>Verrucomicrobiota</taxon>
        <taxon>Verrucomicrobiia</taxon>
        <taxon>Verrucomicrobiales</taxon>
        <taxon>Rubritaleaceae</taxon>
        <taxon>Rubritalea</taxon>
    </lineage>
</organism>
<dbReference type="Pfam" id="PF13385">
    <property type="entry name" value="Laminin_G_3"/>
    <property type="match status" value="1"/>
</dbReference>
<reference evidence="3 4" key="1">
    <citation type="submission" date="2016-11" db="EMBL/GenBank/DDBJ databases">
        <authorList>
            <person name="Jaros S."/>
            <person name="Januszkiewicz K."/>
            <person name="Wedrychowicz H."/>
        </authorList>
    </citation>
    <scope>NUCLEOTIDE SEQUENCE [LARGE SCALE GENOMIC DNA]</scope>
    <source>
        <strain evidence="3 4">DSM 18772</strain>
    </source>
</reference>
<dbReference type="RefSeq" id="WP_143183313.1">
    <property type="nucleotide sequence ID" value="NZ_FQYR01000003.1"/>
</dbReference>
<proteinExistence type="predicted"/>
<evidence type="ECO:0000313" key="4">
    <source>
        <dbReference type="Proteomes" id="UP000184510"/>
    </source>
</evidence>
<keyword evidence="1" id="KW-0472">Membrane</keyword>
<dbReference type="PANTHER" id="PTHR30273:SF2">
    <property type="entry name" value="PROTEIN FECR"/>
    <property type="match status" value="1"/>
</dbReference>
<accession>A0A1M6I8C6</accession>
<keyword evidence="4" id="KW-1185">Reference proteome</keyword>
<feature type="transmembrane region" description="Helical" evidence="1">
    <location>
        <begin position="81"/>
        <end position="103"/>
    </location>
</feature>
<dbReference type="EMBL" id="FQYR01000003">
    <property type="protein sequence ID" value="SHJ30613.1"/>
    <property type="molecule type" value="Genomic_DNA"/>
</dbReference>
<dbReference type="Gene3D" id="2.60.120.1440">
    <property type="match status" value="1"/>
</dbReference>
<protein>
    <submittedName>
        <fullName evidence="3">FecR family protein</fullName>
    </submittedName>
</protein>
<dbReference type="Proteomes" id="UP000184510">
    <property type="component" value="Unassembled WGS sequence"/>
</dbReference>
<gene>
    <name evidence="3" type="ORF">SAMN02745181_1714</name>
</gene>
<dbReference type="InParanoid" id="A0A1M6I8C6"/>
<evidence type="ECO:0000256" key="1">
    <source>
        <dbReference type="SAM" id="Phobius"/>
    </source>
</evidence>
<dbReference type="Pfam" id="PF04773">
    <property type="entry name" value="FecR"/>
    <property type="match status" value="1"/>
</dbReference>
<evidence type="ECO:0000259" key="2">
    <source>
        <dbReference type="Pfam" id="PF04773"/>
    </source>
</evidence>
<dbReference type="InterPro" id="IPR006860">
    <property type="entry name" value="FecR"/>
</dbReference>
<name>A0A1M6I8C6_9BACT</name>
<dbReference type="InterPro" id="IPR013320">
    <property type="entry name" value="ConA-like_dom_sf"/>
</dbReference>
<evidence type="ECO:0000313" key="3">
    <source>
        <dbReference type="EMBL" id="SHJ30613.1"/>
    </source>
</evidence>
<dbReference type="AlphaFoldDB" id="A0A1M6I8C6"/>
<dbReference type="STRING" id="1123071.SAMN02745181_1714"/>
<dbReference type="SUPFAM" id="SSF49899">
    <property type="entry name" value="Concanavalin A-like lectins/glucanases"/>
    <property type="match status" value="1"/>
</dbReference>
<keyword evidence="1" id="KW-1133">Transmembrane helix</keyword>
<feature type="domain" description="FecR protein" evidence="2">
    <location>
        <begin position="172"/>
        <end position="230"/>
    </location>
</feature>
<dbReference type="GO" id="GO:0016989">
    <property type="term" value="F:sigma factor antagonist activity"/>
    <property type="evidence" value="ECO:0007669"/>
    <property type="project" value="TreeGrafter"/>
</dbReference>
<sequence length="509" mass="56554">MTCPELHKNIQSYLDGTLPAEQEEALVNTLLEDPQARSLYMRYAEIDTLLADAHESTNKIIAFETEPASVDQIIRRQRKMAFLLSSAIGIAASLLLGAIFYFITVESEQNFGLASSHGTIYQLIPGDHDSTQRSPNSSIQPGDRLVVEQGCVEVKFPKNHRAIVQAPADFTLTSENTVNMSYGKIWVETTEPGFIVNTPEMKVTDLGTVFGVTSLEEEADEVHVISGKVRVESYLGASSLRQTRELHDLESLISNSLGGFEKIDYSGDAYLTELPEEIPYIHYSFDRDSLTGGKTLHSEGILASAQMNYLSKRNENPRLIDGIKNEAVQFTHQRDFMISTWKGIPSNRPRTVMMWVKLRKGLDIPEVTSPTPIILWGSPAAPGNKKWKLGLVGPPDQKKIRVSLGSTWLNSDYALSPGKWHHLAVTFTGGSNDQGEPEVNIYVDGQEIPWSMASRVSGKKLLVDTIEREPLQVGGGEHDAYPNSLQAIDELYIFEGVLDQKSVRDCMNR</sequence>
<dbReference type="PANTHER" id="PTHR30273">
    <property type="entry name" value="PERIPLASMIC SIGNAL SENSOR AND SIGMA FACTOR ACTIVATOR FECR-RELATED"/>
    <property type="match status" value="1"/>
</dbReference>